<dbReference type="OrthoDB" id="1666303at2"/>
<evidence type="ECO:0000259" key="3">
    <source>
        <dbReference type="PROSITE" id="PS50943"/>
    </source>
</evidence>
<dbReference type="PANTHER" id="PTHR46558:SF11">
    <property type="entry name" value="HTH-TYPE TRANSCRIPTIONAL REGULATOR XRE"/>
    <property type="match status" value="1"/>
</dbReference>
<keyword evidence="5" id="KW-1185">Reference proteome</keyword>
<dbReference type="SUPFAM" id="SSF47413">
    <property type="entry name" value="lambda repressor-like DNA-binding domains"/>
    <property type="match status" value="1"/>
</dbReference>
<dbReference type="STRING" id="1123243.SAMN02745190_01691"/>
<organism evidence="4 5">
    <name type="scientific">Schwartzia succinivorans DSM 10502</name>
    <dbReference type="NCBI Taxonomy" id="1123243"/>
    <lineage>
        <taxon>Bacteria</taxon>
        <taxon>Bacillati</taxon>
        <taxon>Bacillota</taxon>
        <taxon>Negativicutes</taxon>
        <taxon>Selenomonadales</taxon>
        <taxon>Selenomonadaceae</taxon>
        <taxon>Schwartzia</taxon>
    </lineage>
</organism>
<feature type="domain" description="HTH cro/C1-type" evidence="3">
    <location>
        <begin position="17"/>
        <end position="71"/>
    </location>
</feature>
<dbReference type="CDD" id="cd00093">
    <property type="entry name" value="HTH_XRE"/>
    <property type="match status" value="1"/>
</dbReference>
<dbReference type="InterPro" id="IPR010982">
    <property type="entry name" value="Lambda_DNA-bd_dom_sf"/>
</dbReference>
<dbReference type="SMART" id="SM00530">
    <property type="entry name" value="HTH_XRE"/>
    <property type="match status" value="1"/>
</dbReference>
<dbReference type="PANTHER" id="PTHR46558">
    <property type="entry name" value="TRACRIPTIONAL REGULATORY PROTEIN-RELATED-RELATED"/>
    <property type="match status" value="1"/>
</dbReference>
<accession>A0A1M4YB30</accession>
<gene>
    <name evidence="4" type="ORF">SAMN02745190_01691</name>
</gene>
<dbReference type="GO" id="GO:0003677">
    <property type="term" value="F:DNA binding"/>
    <property type="evidence" value="ECO:0007669"/>
    <property type="project" value="UniProtKB-KW"/>
</dbReference>
<dbReference type="Pfam" id="PF01381">
    <property type="entry name" value="HTH_3"/>
    <property type="match status" value="1"/>
</dbReference>
<dbReference type="InterPro" id="IPR001387">
    <property type="entry name" value="Cro/C1-type_HTH"/>
</dbReference>
<evidence type="ECO:0000256" key="2">
    <source>
        <dbReference type="SAM" id="MobiDB-lite"/>
    </source>
</evidence>
<dbReference type="RefSeq" id="WP_072935787.1">
    <property type="nucleotide sequence ID" value="NZ_FQUG01000006.1"/>
</dbReference>
<protein>
    <submittedName>
        <fullName evidence="4">DNA-binding transcriptional regulator, XRE-family HTH domain</fullName>
    </submittedName>
</protein>
<sequence>MGKNKTAAPNAALGNRLRELREKEYATQSAFAKAIDIEVGSYRMYELGYRRPDYEILLKIADVLDVTTDELLGRDSRERKIERIVNEVHESLEDKHEVTKHKLLPKYEDFYYLWDEAEELRDKYLRRRIRETWEDKCRKIDLENEHKLHMPMLQGIAGAIGIQFDIFEKYCNETLHYTDVTTPFELLLFIYFSGFDPYADVTRDLCDYIRKDEEKPKIGWNDEIDEYLAVSAVADYFRALKDKTLTEYYQERGIDTEVSYSEFPKEFFSRYMEYERPKEKRVDWVEEAAAAFLRKDYTELLKKERADKTQTVFMALKKRFFLEYEHDYIIAEDMKNPPKFYFEDKHMIYEDDLDIPNANKKNGRKGKERGRER</sequence>
<evidence type="ECO:0000256" key="1">
    <source>
        <dbReference type="ARBA" id="ARBA00023125"/>
    </source>
</evidence>
<proteinExistence type="predicted"/>
<keyword evidence="1 4" id="KW-0238">DNA-binding</keyword>
<dbReference type="Gene3D" id="1.10.260.40">
    <property type="entry name" value="lambda repressor-like DNA-binding domains"/>
    <property type="match status" value="1"/>
</dbReference>
<dbReference type="Proteomes" id="UP000184404">
    <property type="component" value="Unassembled WGS sequence"/>
</dbReference>
<evidence type="ECO:0000313" key="4">
    <source>
        <dbReference type="EMBL" id="SHF02935.1"/>
    </source>
</evidence>
<dbReference type="EMBL" id="FQUG01000006">
    <property type="protein sequence ID" value="SHF02935.1"/>
    <property type="molecule type" value="Genomic_DNA"/>
</dbReference>
<name>A0A1M4YB30_9FIRM</name>
<reference evidence="4 5" key="1">
    <citation type="submission" date="2016-11" db="EMBL/GenBank/DDBJ databases">
        <authorList>
            <person name="Jaros S."/>
            <person name="Januszkiewicz K."/>
            <person name="Wedrychowicz H."/>
        </authorList>
    </citation>
    <scope>NUCLEOTIDE SEQUENCE [LARGE SCALE GENOMIC DNA]</scope>
    <source>
        <strain evidence="4 5">DSM 10502</strain>
    </source>
</reference>
<evidence type="ECO:0000313" key="5">
    <source>
        <dbReference type="Proteomes" id="UP000184404"/>
    </source>
</evidence>
<feature type="compositionally biased region" description="Basic residues" evidence="2">
    <location>
        <begin position="361"/>
        <end position="373"/>
    </location>
</feature>
<dbReference type="AlphaFoldDB" id="A0A1M4YB30"/>
<dbReference type="PROSITE" id="PS50943">
    <property type="entry name" value="HTH_CROC1"/>
    <property type="match status" value="1"/>
</dbReference>
<feature type="region of interest" description="Disordered" evidence="2">
    <location>
        <begin position="353"/>
        <end position="373"/>
    </location>
</feature>